<feature type="domain" description="Aminotransferase class I/classII large" evidence="7">
    <location>
        <begin position="30"/>
        <end position="379"/>
    </location>
</feature>
<dbReference type="InterPro" id="IPR004838">
    <property type="entry name" value="NHTrfase_class1_PyrdxlP-BS"/>
</dbReference>
<evidence type="ECO:0000313" key="8">
    <source>
        <dbReference type="EMBL" id="MDH8678459.1"/>
    </source>
</evidence>
<dbReference type="SUPFAM" id="SSF53383">
    <property type="entry name" value="PLP-dependent transferases"/>
    <property type="match status" value="1"/>
</dbReference>
<proteinExistence type="inferred from homology"/>
<evidence type="ECO:0000313" key="9">
    <source>
        <dbReference type="Proteomes" id="UP001158045"/>
    </source>
</evidence>
<reference evidence="8 9" key="1">
    <citation type="submission" date="2023-04" db="EMBL/GenBank/DDBJ databases">
        <title>Fusibacter bizertensis strain WBS, isolated from littoral bottom sediments of the Arctic seas - biochemical and genomic analysis.</title>
        <authorList>
            <person name="Brioukhanov A.L."/>
        </authorList>
    </citation>
    <scope>NUCLEOTIDE SEQUENCE [LARGE SCALE GENOMIC DNA]</scope>
    <source>
        <strain evidence="8 9">WBS</strain>
    </source>
</reference>
<dbReference type="Gene3D" id="3.90.1150.10">
    <property type="entry name" value="Aspartate Aminotransferase, domain 1"/>
    <property type="match status" value="1"/>
</dbReference>
<dbReference type="InterPro" id="IPR015421">
    <property type="entry name" value="PyrdxlP-dep_Trfase_major"/>
</dbReference>
<evidence type="ECO:0000256" key="6">
    <source>
        <dbReference type="RuleBase" id="RU000481"/>
    </source>
</evidence>
<dbReference type="GO" id="GO:0008483">
    <property type="term" value="F:transaminase activity"/>
    <property type="evidence" value="ECO:0007669"/>
    <property type="project" value="UniProtKB-KW"/>
</dbReference>
<comment type="cofactor">
    <cofactor evidence="1 6">
        <name>pyridoxal 5'-phosphate</name>
        <dbReference type="ChEBI" id="CHEBI:597326"/>
    </cofactor>
</comment>
<evidence type="ECO:0000256" key="3">
    <source>
        <dbReference type="ARBA" id="ARBA00022576"/>
    </source>
</evidence>
<keyword evidence="4 6" id="KW-0808">Transferase</keyword>
<evidence type="ECO:0000259" key="7">
    <source>
        <dbReference type="Pfam" id="PF00155"/>
    </source>
</evidence>
<dbReference type="PANTHER" id="PTHR46383:SF1">
    <property type="entry name" value="ASPARTATE AMINOTRANSFERASE"/>
    <property type="match status" value="1"/>
</dbReference>
<name>A0ABT6NDG6_9FIRM</name>
<dbReference type="Pfam" id="PF00155">
    <property type="entry name" value="Aminotran_1_2"/>
    <property type="match status" value="1"/>
</dbReference>
<keyword evidence="3 6" id="KW-0032">Aminotransferase</keyword>
<keyword evidence="9" id="KW-1185">Reference proteome</keyword>
<accession>A0ABT6NDG6</accession>
<comment type="similarity">
    <text evidence="2 6">Belongs to the class-I pyridoxal-phosphate-dependent aminotransferase family.</text>
</comment>
<dbReference type="InterPro" id="IPR050596">
    <property type="entry name" value="AspAT/PAT-like"/>
</dbReference>
<evidence type="ECO:0000256" key="4">
    <source>
        <dbReference type="ARBA" id="ARBA00022679"/>
    </source>
</evidence>
<evidence type="ECO:0000256" key="1">
    <source>
        <dbReference type="ARBA" id="ARBA00001933"/>
    </source>
</evidence>
<dbReference type="PROSITE" id="PS00105">
    <property type="entry name" value="AA_TRANSFER_CLASS_1"/>
    <property type="match status" value="1"/>
</dbReference>
<dbReference type="Proteomes" id="UP001158045">
    <property type="component" value="Unassembled WGS sequence"/>
</dbReference>
<dbReference type="InterPro" id="IPR015422">
    <property type="entry name" value="PyrdxlP-dep_Trfase_small"/>
</dbReference>
<dbReference type="Gene3D" id="3.40.640.10">
    <property type="entry name" value="Type I PLP-dependent aspartate aminotransferase-like (Major domain)"/>
    <property type="match status" value="1"/>
</dbReference>
<evidence type="ECO:0000256" key="5">
    <source>
        <dbReference type="ARBA" id="ARBA00022898"/>
    </source>
</evidence>
<dbReference type="PANTHER" id="PTHR46383">
    <property type="entry name" value="ASPARTATE AMINOTRANSFERASE"/>
    <property type="match status" value="1"/>
</dbReference>
<keyword evidence="5" id="KW-0663">Pyridoxal phosphate</keyword>
<dbReference type="CDD" id="cd00609">
    <property type="entry name" value="AAT_like"/>
    <property type="match status" value="1"/>
</dbReference>
<dbReference type="EC" id="2.6.1.-" evidence="6"/>
<protein>
    <recommendedName>
        <fullName evidence="6">Aminotransferase</fullName>
        <ecNumber evidence="6">2.6.1.-</ecNumber>
    </recommendedName>
</protein>
<dbReference type="InterPro" id="IPR015424">
    <property type="entry name" value="PyrdxlP-dep_Trfase"/>
</dbReference>
<comment type="caution">
    <text evidence="8">The sequence shown here is derived from an EMBL/GenBank/DDBJ whole genome shotgun (WGS) entry which is preliminary data.</text>
</comment>
<dbReference type="EMBL" id="JARYZI010000006">
    <property type="protein sequence ID" value="MDH8678459.1"/>
    <property type="molecule type" value="Genomic_DNA"/>
</dbReference>
<dbReference type="RefSeq" id="WP_281094308.1">
    <property type="nucleotide sequence ID" value="NZ_JARYZI010000006.1"/>
</dbReference>
<evidence type="ECO:0000256" key="2">
    <source>
        <dbReference type="ARBA" id="ARBA00007441"/>
    </source>
</evidence>
<gene>
    <name evidence="8" type="ORF">QE109_09900</name>
</gene>
<dbReference type="InterPro" id="IPR004839">
    <property type="entry name" value="Aminotransferase_I/II_large"/>
</dbReference>
<sequence>MVSKKIKSITPSFTINISAKVAKLKSEGKEIIDLSIGEPDFMTPNAGKITAKEAIDHNKTKYDMVPGLIPLRDSIVKKLELENHVKYSTSEIVVSSGAKNAITNALTAILDPYDEVVIPAPYWTSYPEMVKLCYGVPIIVQTDKSNDFKLTVKQLSEAITDRTKIVLINNPSNPTGAVYSKEELEPLIEFCINHNLIILADEIYERICYDHPFVSIPSISERAKEITILVNGFSKSAAMTGWRLGYTASNIEISKAISTLQGHLISHPSTIAQWAGYGALKEGSEDMKHMVSIYKNRRDTILPILNQLENVGYVNPQGAFYLFLDLSAYKKFYNNHDSFSIAFCNQLLDEHQVAVVPGIAFGNDDYIRISYATKIELVIEGLHRIQELLSFIKK</sequence>
<organism evidence="8 9">
    <name type="scientific">Fusibacter bizertensis</name>
    <dbReference type="NCBI Taxonomy" id="1488331"/>
    <lineage>
        <taxon>Bacteria</taxon>
        <taxon>Bacillati</taxon>
        <taxon>Bacillota</taxon>
        <taxon>Clostridia</taxon>
        <taxon>Eubacteriales</taxon>
        <taxon>Eubacteriales Family XII. Incertae Sedis</taxon>
        <taxon>Fusibacter</taxon>
    </lineage>
</organism>